<feature type="compositionally biased region" description="Polar residues" evidence="1">
    <location>
        <begin position="176"/>
        <end position="196"/>
    </location>
</feature>
<feature type="compositionally biased region" description="Polar residues" evidence="1">
    <location>
        <begin position="205"/>
        <end position="215"/>
    </location>
</feature>
<sequence length="301" mass="33606">MSLVSIDVMLSLFWENNLKRAPREFCYFQALLLQYACYLTMACALCFAIQTYRLLVLYKQETSPFLKKLYYGFIIIYPIVITIILAVPSIRFNAIKPRVMNCDVVDTPVRLIGYSGTNLILSLPGTFISARAAYSVYKHLDQFKTTLGTRDLSMANSHLGSESSEEMGIMSESRSDSPSAQEDPNMKSLQPHNVTPKNRPHPHPNATSRSLSQSTRAKKGINVEHSRSYNVTRRAAIRMVGFSLAFALINITASIGVILRVIANKPNDTDLASNDWVGGLLGIIVYLVFGLPDSVFRVQNI</sequence>
<feature type="transmembrane region" description="Helical" evidence="2">
    <location>
        <begin position="235"/>
        <end position="263"/>
    </location>
</feature>
<reference evidence="3" key="1">
    <citation type="submission" date="2021-06" db="EMBL/GenBank/DDBJ databases">
        <authorList>
            <person name="Kallberg Y."/>
            <person name="Tangrot J."/>
            <person name="Rosling A."/>
        </authorList>
    </citation>
    <scope>NUCLEOTIDE SEQUENCE</scope>
    <source>
        <strain evidence="3">CL551</strain>
    </source>
</reference>
<evidence type="ECO:0000313" key="4">
    <source>
        <dbReference type="Proteomes" id="UP000789342"/>
    </source>
</evidence>
<feature type="transmembrane region" description="Helical" evidence="2">
    <location>
        <begin position="25"/>
        <end position="50"/>
    </location>
</feature>
<gene>
    <name evidence="3" type="ORF">AMORRO_LOCUS1775</name>
</gene>
<proteinExistence type="predicted"/>
<dbReference type="EMBL" id="CAJVPV010000684">
    <property type="protein sequence ID" value="CAG8469212.1"/>
    <property type="molecule type" value="Genomic_DNA"/>
</dbReference>
<keyword evidence="2" id="KW-1133">Transmembrane helix</keyword>
<dbReference type="OrthoDB" id="3256745at2759"/>
<name>A0A9N8W336_9GLOM</name>
<organism evidence="3 4">
    <name type="scientific">Acaulospora morrowiae</name>
    <dbReference type="NCBI Taxonomy" id="94023"/>
    <lineage>
        <taxon>Eukaryota</taxon>
        <taxon>Fungi</taxon>
        <taxon>Fungi incertae sedis</taxon>
        <taxon>Mucoromycota</taxon>
        <taxon>Glomeromycotina</taxon>
        <taxon>Glomeromycetes</taxon>
        <taxon>Diversisporales</taxon>
        <taxon>Acaulosporaceae</taxon>
        <taxon>Acaulospora</taxon>
    </lineage>
</organism>
<dbReference type="Proteomes" id="UP000789342">
    <property type="component" value="Unassembled WGS sequence"/>
</dbReference>
<keyword evidence="2" id="KW-0812">Transmembrane</keyword>
<keyword evidence="4" id="KW-1185">Reference proteome</keyword>
<protein>
    <submittedName>
        <fullName evidence="3">2098_t:CDS:1</fullName>
    </submittedName>
</protein>
<dbReference type="AlphaFoldDB" id="A0A9N8W336"/>
<evidence type="ECO:0000256" key="1">
    <source>
        <dbReference type="SAM" id="MobiDB-lite"/>
    </source>
</evidence>
<evidence type="ECO:0000256" key="2">
    <source>
        <dbReference type="SAM" id="Phobius"/>
    </source>
</evidence>
<comment type="caution">
    <text evidence="3">The sequence shown here is derived from an EMBL/GenBank/DDBJ whole genome shotgun (WGS) entry which is preliminary data.</text>
</comment>
<feature type="region of interest" description="Disordered" evidence="1">
    <location>
        <begin position="161"/>
        <end position="225"/>
    </location>
</feature>
<evidence type="ECO:0000313" key="3">
    <source>
        <dbReference type="EMBL" id="CAG8469212.1"/>
    </source>
</evidence>
<dbReference type="Gene3D" id="1.20.1070.10">
    <property type="entry name" value="Rhodopsin 7-helix transmembrane proteins"/>
    <property type="match status" value="1"/>
</dbReference>
<feature type="transmembrane region" description="Helical" evidence="2">
    <location>
        <begin position="275"/>
        <end position="296"/>
    </location>
</feature>
<feature type="compositionally biased region" description="Low complexity" evidence="1">
    <location>
        <begin position="161"/>
        <end position="172"/>
    </location>
</feature>
<keyword evidence="2" id="KW-0472">Membrane</keyword>
<feature type="transmembrane region" description="Helical" evidence="2">
    <location>
        <begin position="70"/>
        <end position="90"/>
    </location>
</feature>
<accession>A0A9N8W336</accession>